<protein>
    <submittedName>
        <fullName evidence="2">Uncharacterized protein</fullName>
    </submittedName>
</protein>
<reference evidence="2 3" key="1">
    <citation type="submission" date="2024-09" db="EMBL/GenBank/DDBJ databases">
        <authorList>
            <person name="Sun Q."/>
            <person name="Mori K."/>
        </authorList>
    </citation>
    <scope>NUCLEOTIDE SEQUENCE [LARGE SCALE GENOMIC DNA]</scope>
    <source>
        <strain evidence="2 3">CCM 7792</strain>
    </source>
</reference>
<keyword evidence="1" id="KW-1133">Transmembrane helix</keyword>
<comment type="caution">
    <text evidence="2">The sequence shown here is derived from an EMBL/GenBank/DDBJ whole genome shotgun (WGS) entry which is preliminary data.</text>
</comment>
<proteinExistence type="predicted"/>
<accession>A0ABV6FFB5</accession>
<keyword evidence="1" id="KW-0472">Membrane</keyword>
<dbReference type="EMBL" id="JBHLWP010000009">
    <property type="protein sequence ID" value="MFC0252225.1"/>
    <property type="molecule type" value="Genomic_DNA"/>
</dbReference>
<dbReference type="RefSeq" id="WP_379678974.1">
    <property type="nucleotide sequence ID" value="NZ_JBHLWP010000009.1"/>
</dbReference>
<sequence>MKLRPASLHLPIPFQRPLRFGRRWRGHELPLRIIQLAMIVVLAWFGTKLIVQAVTLATRAFAGLVS</sequence>
<dbReference type="Proteomes" id="UP001589773">
    <property type="component" value="Unassembled WGS sequence"/>
</dbReference>
<gene>
    <name evidence="2" type="ORF">ACFFJK_10015</name>
</gene>
<evidence type="ECO:0000256" key="1">
    <source>
        <dbReference type="SAM" id="Phobius"/>
    </source>
</evidence>
<evidence type="ECO:0000313" key="3">
    <source>
        <dbReference type="Proteomes" id="UP001589773"/>
    </source>
</evidence>
<evidence type="ECO:0000313" key="2">
    <source>
        <dbReference type="EMBL" id="MFC0252225.1"/>
    </source>
</evidence>
<organism evidence="2 3">
    <name type="scientific">Massilia consociata</name>
    <dbReference type="NCBI Taxonomy" id="760117"/>
    <lineage>
        <taxon>Bacteria</taxon>
        <taxon>Pseudomonadati</taxon>
        <taxon>Pseudomonadota</taxon>
        <taxon>Betaproteobacteria</taxon>
        <taxon>Burkholderiales</taxon>
        <taxon>Oxalobacteraceae</taxon>
        <taxon>Telluria group</taxon>
        <taxon>Massilia</taxon>
    </lineage>
</organism>
<keyword evidence="1" id="KW-0812">Transmembrane</keyword>
<feature type="transmembrane region" description="Helical" evidence="1">
    <location>
        <begin position="29"/>
        <end position="46"/>
    </location>
</feature>
<keyword evidence="3" id="KW-1185">Reference proteome</keyword>
<name>A0ABV6FFB5_9BURK</name>